<evidence type="ECO:0000313" key="2">
    <source>
        <dbReference type="Proteomes" id="UP001597546"/>
    </source>
</evidence>
<reference evidence="2" key="1">
    <citation type="journal article" date="2019" name="Int. J. Syst. Evol. Microbiol.">
        <title>The Global Catalogue of Microorganisms (GCM) 10K type strain sequencing project: providing services to taxonomists for standard genome sequencing and annotation.</title>
        <authorList>
            <consortium name="The Broad Institute Genomics Platform"/>
            <consortium name="The Broad Institute Genome Sequencing Center for Infectious Disease"/>
            <person name="Wu L."/>
            <person name="Ma J."/>
        </authorList>
    </citation>
    <scope>NUCLEOTIDE SEQUENCE [LARGE SCALE GENOMIC DNA]</scope>
    <source>
        <strain evidence="2">KCTC 42456</strain>
    </source>
</reference>
<accession>A0ABW5TSK1</accession>
<dbReference type="RefSeq" id="WP_379041935.1">
    <property type="nucleotide sequence ID" value="NZ_JBHSKW010000018.1"/>
</dbReference>
<sequence length="138" mass="16257">MDIYHRQAMVIIRRLPKGYILKASQILKLFLITEKETLRKWYNGMQLQLLDEADYLHLFKRKQAALNFGLLIKKGMDKTCVVALKQELLELLKENALLCSGVYDTGERTRYKVRLYKLPEKPLLLSNWNVDEAQYLPN</sequence>
<name>A0ABW5TSK1_9SPHI</name>
<protein>
    <submittedName>
        <fullName evidence="1">Uncharacterized protein</fullName>
    </submittedName>
</protein>
<proteinExistence type="predicted"/>
<dbReference type="EMBL" id="JBHULV010000014">
    <property type="protein sequence ID" value="MFD2731091.1"/>
    <property type="molecule type" value="Genomic_DNA"/>
</dbReference>
<evidence type="ECO:0000313" key="1">
    <source>
        <dbReference type="EMBL" id="MFD2731091.1"/>
    </source>
</evidence>
<gene>
    <name evidence="1" type="ORF">ACFSSE_05180</name>
</gene>
<keyword evidence="2" id="KW-1185">Reference proteome</keyword>
<organism evidence="1 2">
    <name type="scientific">Pedobacter alpinus</name>
    <dbReference type="NCBI Taxonomy" id="1590643"/>
    <lineage>
        <taxon>Bacteria</taxon>
        <taxon>Pseudomonadati</taxon>
        <taxon>Bacteroidota</taxon>
        <taxon>Sphingobacteriia</taxon>
        <taxon>Sphingobacteriales</taxon>
        <taxon>Sphingobacteriaceae</taxon>
        <taxon>Pedobacter</taxon>
    </lineage>
</organism>
<dbReference type="Proteomes" id="UP001597546">
    <property type="component" value="Unassembled WGS sequence"/>
</dbReference>
<comment type="caution">
    <text evidence="1">The sequence shown here is derived from an EMBL/GenBank/DDBJ whole genome shotgun (WGS) entry which is preliminary data.</text>
</comment>